<protein>
    <submittedName>
        <fullName evidence="2">YCF36, putative</fullName>
    </submittedName>
</protein>
<keyword evidence="3" id="KW-1185">Reference proteome</keyword>
<organism evidence="2 3">
    <name type="scientific">Actinidia rufa</name>
    <dbReference type="NCBI Taxonomy" id="165716"/>
    <lineage>
        <taxon>Eukaryota</taxon>
        <taxon>Viridiplantae</taxon>
        <taxon>Streptophyta</taxon>
        <taxon>Embryophyta</taxon>
        <taxon>Tracheophyta</taxon>
        <taxon>Spermatophyta</taxon>
        <taxon>Magnoliopsida</taxon>
        <taxon>eudicotyledons</taxon>
        <taxon>Gunneridae</taxon>
        <taxon>Pentapetalae</taxon>
        <taxon>asterids</taxon>
        <taxon>Ericales</taxon>
        <taxon>Actinidiaceae</taxon>
        <taxon>Actinidia</taxon>
    </lineage>
</organism>
<dbReference type="AlphaFoldDB" id="A0A7J0GCJ9"/>
<feature type="region of interest" description="Disordered" evidence="1">
    <location>
        <begin position="25"/>
        <end position="74"/>
    </location>
</feature>
<dbReference type="EMBL" id="BJWL01000020">
    <property type="protein sequence ID" value="GFZ08535.1"/>
    <property type="molecule type" value="Genomic_DNA"/>
</dbReference>
<feature type="compositionally biased region" description="Polar residues" evidence="1">
    <location>
        <begin position="48"/>
        <end position="61"/>
    </location>
</feature>
<gene>
    <name evidence="2" type="ORF">Acr_20g0003430</name>
</gene>
<accession>A0A7J0GCJ9</accession>
<evidence type="ECO:0000313" key="3">
    <source>
        <dbReference type="Proteomes" id="UP000585474"/>
    </source>
</evidence>
<comment type="caution">
    <text evidence="2">The sequence shown here is derived from an EMBL/GenBank/DDBJ whole genome shotgun (WGS) entry which is preliminary data.</text>
</comment>
<dbReference type="Proteomes" id="UP000585474">
    <property type="component" value="Unassembled WGS sequence"/>
</dbReference>
<proteinExistence type="predicted"/>
<evidence type="ECO:0000256" key="1">
    <source>
        <dbReference type="SAM" id="MobiDB-lite"/>
    </source>
</evidence>
<sequence>MYILTTASVTSKSPLEAAARAGLTGSDWCPAEPKKATGRPTRRAQEAPVTNNREQYSTRSAAAQEKGEGGGEGPVLVDGLLVQWDRALRLRWGASVSEGGEV</sequence>
<reference evidence="2 3" key="1">
    <citation type="submission" date="2019-07" db="EMBL/GenBank/DDBJ databases">
        <title>De Novo Assembly of kiwifruit Actinidia rufa.</title>
        <authorList>
            <person name="Sugita-Konishi S."/>
            <person name="Sato K."/>
            <person name="Mori E."/>
            <person name="Abe Y."/>
            <person name="Kisaki G."/>
            <person name="Hamano K."/>
            <person name="Suezawa K."/>
            <person name="Otani M."/>
            <person name="Fukuda T."/>
            <person name="Manabe T."/>
            <person name="Gomi K."/>
            <person name="Tabuchi M."/>
            <person name="Akimitsu K."/>
            <person name="Kataoka I."/>
        </authorList>
    </citation>
    <scope>NUCLEOTIDE SEQUENCE [LARGE SCALE GENOMIC DNA]</scope>
    <source>
        <strain evidence="3">cv. Fuchu</strain>
    </source>
</reference>
<name>A0A7J0GCJ9_9ERIC</name>
<evidence type="ECO:0000313" key="2">
    <source>
        <dbReference type="EMBL" id="GFZ08535.1"/>
    </source>
</evidence>